<dbReference type="InterPro" id="IPR002109">
    <property type="entry name" value="Glutaredoxin"/>
</dbReference>
<dbReference type="EMBL" id="JALJYF010000002">
    <property type="protein sequence ID" value="MCP1728104.1"/>
    <property type="molecule type" value="Genomic_DNA"/>
</dbReference>
<keyword evidence="3 6" id="KW-0249">Electron transport</keyword>
<dbReference type="RefSeq" id="WP_253449613.1">
    <property type="nucleotide sequence ID" value="NZ_JALJYF010000002.1"/>
</dbReference>
<accession>A0ABT1G9V4</accession>
<dbReference type="SUPFAM" id="SSF52833">
    <property type="entry name" value="Thioredoxin-like"/>
    <property type="match status" value="1"/>
</dbReference>
<dbReference type="InterPro" id="IPR011900">
    <property type="entry name" value="GRX_bact"/>
</dbReference>
<evidence type="ECO:0000256" key="5">
    <source>
        <dbReference type="ARBA" id="ARBA00023284"/>
    </source>
</evidence>
<name>A0ABT1G9V4_9GAMM</name>
<dbReference type="InterPro" id="IPR036249">
    <property type="entry name" value="Thioredoxin-like_sf"/>
</dbReference>
<dbReference type="PANTHER" id="PTHR45694">
    <property type="entry name" value="GLUTAREDOXIN 2"/>
    <property type="match status" value="1"/>
</dbReference>
<evidence type="ECO:0000256" key="4">
    <source>
        <dbReference type="ARBA" id="ARBA00023157"/>
    </source>
</evidence>
<evidence type="ECO:0000256" key="6">
    <source>
        <dbReference type="RuleBase" id="RU364065"/>
    </source>
</evidence>
<dbReference type="NCBIfam" id="TIGR02181">
    <property type="entry name" value="GRX_bact"/>
    <property type="match status" value="1"/>
</dbReference>
<dbReference type="PANTHER" id="PTHR45694:SF18">
    <property type="entry name" value="GLUTAREDOXIN-1-RELATED"/>
    <property type="match status" value="1"/>
</dbReference>
<comment type="function">
    <text evidence="6">Has a glutathione-disulfide oxidoreductase activity in the presence of NADPH and glutathione reductase. Reduces low molecular weight disulfides and proteins.</text>
</comment>
<proteinExistence type="inferred from homology"/>
<dbReference type="CDD" id="cd03418">
    <property type="entry name" value="GRX_GRXb_1_3_like"/>
    <property type="match status" value="1"/>
</dbReference>
<dbReference type="PROSITE" id="PS00195">
    <property type="entry name" value="GLUTAREDOXIN_1"/>
    <property type="match status" value="1"/>
</dbReference>
<dbReference type="Gene3D" id="3.40.30.10">
    <property type="entry name" value="Glutaredoxin"/>
    <property type="match status" value="1"/>
</dbReference>
<evidence type="ECO:0000256" key="3">
    <source>
        <dbReference type="ARBA" id="ARBA00022982"/>
    </source>
</evidence>
<dbReference type="PROSITE" id="PS51354">
    <property type="entry name" value="GLUTAREDOXIN_2"/>
    <property type="match status" value="1"/>
</dbReference>
<dbReference type="InterPro" id="IPR014025">
    <property type="entry name" value="Glutaredoxin_subgr"/>
</dbReference>
<evidence type="ECO:0000313" key="9">
    <source>
        <dbReference type="Proteomes" id="UP001523550"/>
    </source>
</evidence>
<evidence type="ECO:0000313" key="8">
    <source>
        <dbReference type="EMBL" id="MCP1728104.1"/>
    </source>
</evidence>
<comment type="caution">
    <text evidence="8">The sequence shown here is derived from an EMBL/GenBank/DDBJ whole genome shotgun (WGS) entry which is preliminary data.</text>
</comment>
<feature type="domain" description="Glutaredoxin" evidence="7">
    <location>
        <begin position="6"/>
        <end position="66"/>
    </location>
</feature>
<evidence type="ECO:0000256" key="1">
    <source>
        <dbReference type="ARBA" id="ARBA00007787"/>
    </source>
</evidence>
<dbReference type="Proteomes" id="UP001523550">
    <property type="component" value="Unassembled WGS sequence"/>
</dbReference>
<evidence type="ECO:0000259" key="7">
    <source>
        <dbReference type="Pfam" id="PF00462"/>
    </source>
</evidence>
<reference evidence="8 9" key="1">
    <citation type="submission" date="2022-03" db="EMBL/GenBank/DDBJ databases">
        <title>Genomic Encyclopedia of Type Strains, Phase III (KMG-III): the genomes of soil and plant-associated and newly described type strains.</title>
        <authorList>
            <person name="Whitman W."/>
        </authorList>
    </citation>
    <scope>NUCLEOTIDE SEQUENCE [LARGE SCALE GENOMIC DNA]</scope>
    <source>
        <strain evidence="8 9">BSker1</strain>
    </source>
</reference>
<keyword evidence="4" id="KW-1015">Disulfide bond</keyword>
<dbReference type="InterPro" id="IPR011767">
    <property type="entry name" value="GLR_AS"/>
</dbReference>
<keyword evidence="9" id="KW-1185">Reference proteome</keyword>
<keyword evidence="6" id="KW-0963">Cytoplasm</keyword>
<keyword evidence="5 6" id="KW-0676">Redox-active center</keyword>
<dbReference type="Pfam" id="PF00462">
    <property type="entry name" value="Glutaredoxin"/>
    <property type="match status" value="1"/>
</dbReference>
<sequence length="87" mass="9740">MSEKPVVMYSKRSCPFCVRAKALMEAKGVAFEEIDILVAPERRQEMIEKADGRRTVPQIFIQGEGIGGYDELAALERVGELNKRLGL</sequence>
<protein>
    <recommendedName>
        <fullName evidence="6">Glutaredoxin</fullName>
    </recommendedName>
</protein>
<comment type="similarity">
    <text evidence="1 6">Belongs to the glutaredoxin family.</text>
</comment>
<organism evidence="8 9">
    <name type="scientific">Natronospira proteinivora</name>
    <dbReference type="NCBI Taxonomy" id="1807133"/>
    <lineage>
        <taxon>Bacteria</taxon>
        <taxon>Pseudomonadati</taxon>
        <taxon>Pseudomonadota</taxon>
        <taxon>Gammaproteobacteria</taxon>
        <taxon>Natronospirales</taxon>
        <taxon>Natronospiraceae</taxon>
        <taxon>Natronospira</taxon>
    </lineage>
</organism>
<dbReference type="PRINTS" id="PR00160">
    <property type="entry name" value="GLUTAREDOXIN"/>
</dbReference>
<gene>
    <name evidence="8" type="ORF">J2T60_002104</name>
</gene>
<keyword evidence="2 6" id="KW-0813">Transport</keyword>
<evidence type="ECO:0000256" key="2">
    <source>
        <dbReference type="ARBA" id="ARBA00022448"/>
    </source>
</evidence>